<accession>A0A9D8PN10</accession>
<reference evidence="1" key="2">
    <citation type="submission" date="2021-01" db="EMBL/GenBank/DDBJ databases">
        <authorList>
            <person name="Hahn C.R."/>
            <person name="Youssef N.H."/>
            <person name="Elshahed M."/>
        </authorList>
    </citation>
    <scope>NUCLEOTIDE SEQUENCE</scope>
    <source>
        <strain evidence="1">Zod_Metabat.24</strain>
    </source>
</reference>
<comment type="caution">
    <text evidence="1">The sequence shown here is derived from an EMBL/GenBank/DDBJ whole genome shotgun (WGS) entry which is preliminary data.</text>
</comment>
<dbReference type="AlphaFoldDB" id="A0A9D8PN10"/>
<evidence type="ECO:0000313" key="1">
    <source>
        <dbReference type="EMBL" id="MBN1572719.1"/>
    </source>
</evidence>
<gene>
    <name evidence="1" type="ORF">JW984_05915</name>
</gene>
<name>A0A9D8PN10_9DELT</name>
<sequence length="91" mass="10043">MARLKNGEIGGMNRFRERGNWEKERLRRIEKWGGGKEPIRLFGLGKAGGIGRIGEGEWGNGYTITIEGLGGLRDWEKTGGMRELGGADLIV</sequence>
<organism evidence="1 2">
    <name type="scientific">Candidatus Zymogenus saltonus</name>
    <dbReference type="NCBI Taxonomy" id="2844893"/>
    <lineage>
        <taxon>Bacteria</taxon>
        <taxon>Deltaproteobacteria</taxon>
        <taxon>Candidatus Zymogenia</taxon>
        <taxon>Candidatus Zymogeniales</taxon>
        <taxon>Candidatus Zymogenaceae</taxon>
        <taxon>Candidatus Zymogenus</taxon>
    </lineage>
</organism>
<proteinExistence type="predicted"/>
<evidence type="ECO:0000313" key="2">
    <source>
        <dbReference type="Proteomes" id="UP000809273"/>
    </source>
</evidence>
<reference evidence="1" key="1">
    <citation type="journal article" date="2021" name="Environ. Microbiol.">
        <title>Genomic characterization of three novel Desulfobacterota classes expand the metabolic and phylogenetic diversity of the phylum.</title>
        <authorList>
            <person name="Murphy C.L."/>
            <person name="Biggerstaff J."/>
            <person name="Eichhorn A."/>
            <person name="Ewing E."/>
            <person name="Shahan R."/>
            <person name="Soriano D."/>
            <person name="Stewart S."/>
            <person name="VanMol K."/>
            <person name="Walker R."/>
            <person name="Walters P."/>
            <person name="Elshahed M.S."/>
            <person name="Youssef N.H."/>
        </authorList>
    </citation>
    <scope>NUCLEOTIDE SEQUENCE</scope>
    <source>
        <strain evidence="1">Zod_Metabat.24</strain>
    </source>
</reference>
<protein>
    <submittedName>
        <fullName evidence="1">Uncharacterized protein</fullName>
    </submittedName>
</protein>
<dbReference type="Proteomes" id="UP000809273">
    <property type="component" value="Unassembled WGS sequence"/>
</dbReference>
<dbReference type="EMBL" id="JAFGIX010000027">
    <property type="protein sequence ID" value="MBN1572719.1"/>
    <property type="molecule type" value="Genomic_DNA"/>
</dbReference>